<evidence type="ECO:0000256" key="1">
    <source>
        <dbReference type="SAM" id="MobiDB-lite"/>
    </source>
</evidence>
<dbReference type="EMBL" id="JAPWDV010000001">
    <property type="protein sequence ID" value="KAJ6225406.1"/>
    <property type="molecule type" value="Genomic_DNA"/>
</dbReference>
<proteinExistence type="predicted"/>
<feature type="region of interest" description="Disordered" evidence="1">
    <location>
        <begin position="1"/>
        <end position="111"/>
    </location>
</feature>
<gene>
    <name evidence="2" type="ORF">RDWZM_003951</name>
</gene>
<accession>A0A9Q0MGC8</accession>
<evidence type="ECO:0000313" key="3">
    <source>
        <dbReference type="Proteomes" id="UP001142055"/>
    </source>
</evidence>
<protein>
    <submittedName>
        <fullName evidence="2">Uncharacterized protein</fullName>
    </submittedName>
</protein>
<keyword evidence="3" id="KW-1185">Reference proteome</keyword>
<reference evidence="2" key="1">
    <citation type="submission" date="2022-12" db="EMBL/GenBank/DDBJ databases">
        <title>Genome assemblies of Blomia tropicalis.</title>
        <authorList>
            <person name="Cui Y."/>
        </authorList>
    </citation>
    <scope>NUCLEOTIDE SEQUENCE</scope>
    <source>
        <tissue evidence="2">Adult mites</tissue>
    </source>
</reference>
<comment type="caution">
    <text evidence="2">The sequence shown here is derived from an EMBL/GenBank/DDBJ whole genome shotgun (WGS) entry which is preliminary data.</text>
</comment>
<name>A0A9Q0MGC8_BLOTA</name>
<organism evidence="2 3">
    <name type="scientific">Blomia tropicalis</name>
    <name type="common">Mite</name>
    <dbReference type="NCBI Taxonomy" id="40697"/>
    <lineage>
        <taxon>Eukaryota</taxon>
        <taxon>Metazoa</taxon>
        <taxon>Ecdysozoa</taxon>
        <taxon>Arthropoda</taxon>
        <taxon>Chelicerata</taxon>
        <taxon>Arachnida</taxon>
        <taxon>Acari</taxon>
        <taxon>Acariformes</taxon>
        <taxon>Sarcoptiformes</taxon>
        <taxon>Astigmata</taxon>
        <taxon>Glycyphagoidea</taxon>
        <taxon>Echimyopodidae</taxon>
        <taxon>Blomia</taxon>
    </lineage>
</organism>
<dbReference type="Proteomes" id="UP001142055">
    <property type="component" value="Chromosome 1"/>
</dbReference>
<feature type="compositionally biased region" description="Basic residues" evidence="1">
    <location>
        <begin position="21"/>
        <end position="33"/>
    </location>
</feature>
<sequence length="216" mass="25153">MLRRIGKSLFSHSSNETKTNNNKKKKKQTKLNKNRVDNSYVDDQSKIRQSIKYHRSHSVTNSSRKSAKSNNEHRHRSKQRTNSLPPSNKIKRKGLLNTSENTEPKELFNLNDKPYPYRQKVATWLLDNDHGTQPYWQSSNPQHFVQLNGVERFNRFHDEMRPIPIPPHPVRFDAPVSNLVTHDQSSISPILPYQHLPTTSISIDRPPPPPPPQYLE</sequence>
<evidence type="ECO:0000313" key="2">
    <source>
        <dbReference type="EMBL" id="KAJ6225406.1"/>
    </source>
</evidence>
<dbReference type="AlphaFoldDB" id="A0A9Q0MGC8"/>